<reference evidence="2 3" key="1">
    <citation type="submission" date="2016-10" db="EMBL/GenBank/DDBJ databases">
        <authorList>
            <person name="de Groot N.N."/>
        </authorList>
    </citation>
    <scope>NUCLEOTIDE SEQUENCE [LARGE SCALE GENOMIC DNA]</scope>
    <source>
        <strain evidence="2 3">ATCC 35022</strain>
    </source>
</reference>
<dbReference type="GO" id="GO:0004497">
    <property type="term" value="F:monooxygenase activity"/>
    <property type="evidence" value="ECO:0007669"/>
    <property type="project" value="UniProtKB-KW"/>
</dbReference>
<dbReference type="RefSeq" id="WP_090878897.1">
    <property type="nucleotide sequence ID" value="NZ_FMXQ01000008.1"/>
</dbReference>
<dbReference type="PROSITE" id="PS51725">
    <property type="entry name" value="ABM"/>
    <property type="match status" value="1"/>
</dbReference>
<evidence type="ECO:0000313" key="2">
    <source>
        <dbReference type="EMBL" id="SDB49151.1"/>
    </source>
</evidence>
<dbReference type="PANTHER" id="PTHR33336">
    <property type="entry name" value="QUINOL MONOOXYGENASE YGIN-RELATED"/>
    <property type="match status" value="1"/>
</dbReference>
<proteinExistence type="predicted"/>
<dbReference type="EMBL" id="FMXQ01000008">
    <property type="protein sequence ID" value="SDB49151.1"/>
    <property type="molecule type" value="Genomic_DNA"/>
</dbReference>
<dbReference type="PANTHER" id="PTHR33336:SF1">
    <property type="entry name" value="(4S)-4-HYDROXY-5-PHOSPHONOOXYPENTANE-2,3-DIONE ISOMERASE"/>
    <property type="match status" value="1"/>
</dbReference>
<dbReference type="InterPro" id="IPR011008">
    <property type="entry name" value="Dimeric_a/b-barrel"/>
</dbReference>
<dbReference type="InterPro" id="IPR050744">
    <property type="entry name" value="AI-2_Isomerase_LsrG"/>
</dbReference>
<name>A0A1G6DVK0_9HYPH</name>
<dbReference type="OrthoDB" id="9812192at2"/>
<dbReference type="GO" id="GO:0005829">
    <property type="term" value="C:cytosol"/>
    <property type="evidence" value="ECO:0007669"/>
    <property type="project" value="TreeGrafter"/>
</dbReference>
<dbReference type="STRING" id="665467.SAMN02982931_03842"/>
<evidence type="ECO:0000259" key="1">
    <source>
        <dbReference type="PROSITE" id="PS51725"/>
    </source>
</evidence>
<sequence length="101" mass="11514">MTFAITVLFELKPRHREGFLGLMRENAALSLRDEPGCLHFDVLLPEGDDDSVFLYEIYTDEAAFDAHREATHFLSFDKATSDMVVTKTVKRFACLDGLDLR</sequence>
<keyword evidence="2" id="KW-0503">Monooxygenase</keyword>
<accession>A0A1G6DVK0</accession>
<feature type="domain" description="ABM" evidence="1">
    <location>
        <begin position="3"/>
        <end position="92"/>
    </location>
</feature>
<dbReference type="Pfam" id="PF03992">
    <property type="entry name" value="ABM"/>
    <property type="match status" value="1"/>
</dbReference>
<dbReference type="InterPro" id="IPR007138">
    <property type="entry name" value="ABM_dom"/>
</dbReference>
<protein>
    <submittedName>
        <fullName evidence="2">Quinol monooxygenase YgiN</fullName>
    </submittedName>
</protein>
<dbReference type="Gene3D" id="3.30.70.100">
    <property type="match status" value="1"/>
</dbReference>
<gene>
    <name evidence="2" type="ORF">SAMN02982931_03842</name>
</gene>
<dbReference type="AlphaFoldDB" id="A0A1G6DVK0"/>
<keyword evidence="2" id="KW-0560">Oxidoreductase</keyword>
<evidence type="ECO:0000313" key="3">
    <source>
        <dbReference type="Proteomes" id="UP000199071"/>
    </source>
</evidence>
<organism evidence="2 3">
    <name type="scientific">Bauldia litoralis</name>
    <dbReference type="NCBI Taxonomy" id="665467"/>
    <lineage>
        <taxon>Bacteria</taxon>
        <taxon>Pseudomonadati</taxon>
        <taxon>Pseudomonadota</taxon>
        <taxon>Alphaproteobacteria</taxon>
        <taxon>Hyphomicrobiales</taxon>
        <taxon>Kaistiaceae</taxon>
        <taxon>Bauldia</taxon>
    </lineage>
</organism>
<dbReference type="Proteomes" id="UP000199071">
    <property type="component" value="Unassembled WGS sequence"/>
</dbReference>
<dbReference type="SUPFAM" id="SSF54909">
    <property type="entry name" value="Dimeric alpha+beta barrel"/>
    <property type="match status" value="1"/>
</dbReference>
<keyword evidence="3" id="KW-1185">Reference proteome</keyword>